<evidence type="ECO:0008006" key="4">
    <source>
        <dbReference type="Google" id="ProtNLM"/>
    </source>
</evidence>
<organism evidence="2 3">
    <name type="scientific">Chitinophaga flava</name>
    <dbReference type="NCBI Taxonomy" id="2259036"/>
    <lineage>
        <taxon>Bacteria</taxon>
        <taxon>Pseudomonadati</taxon>
        <taxon>Bacteroidota</taxon>
        <taxon>Chitinophagia</taxon>
        <taxon>Chitinophagales</taxon>
        <taxon>Chitinophagaceae</taxon>
        <taxon>Chitinophaga</taxon>
    </lineage>
</organism>
<evidence type="ECO:0000313" key="3">
    <source>
        <dbReference type="Proteomes" id="UP000253410"/>
    </source>
</evidence>
<gene>
    <name evidence="2" type="ORF">DF182_10555</name>
</gene>
<proteinExistence type="predicted"/>
<dbReference type="Proteomes" id="UP000253410">
    <property type="component" value="Unassembled WGS sequence"/>
</dbReference>
<keyword evidence="3" id="KW-1185">Reference proteome</keyword>
<dbReference type="OrthoDB" id="675330at2"/>
<comment type="caution">
    <text evidence="2">The sequence shown here is derived from an EMBL/GenBank/DDBJ whole genome shotgun (WGS) entry which is preliminary data.</text>
</comment>
<evidence type="ECO:0000313" key="2">
    <source>
        <dbReference type="EMBL" id="RBL92989.1"/>
    </source>
</evidence>
<accession>A0A365Y329</accession>
<dbReference type="EMBL" id="QFFJ01000001">
    <property type="protein sequence ID" value="RBL92989.1"/>
    <property type="molecule type" value="Genomic_DNA"/>
</dbReference>
<name>A0A365Y329_9BACT</name>
<dbReference type="AlphaFoldDB" id="A0A365Y329"/>
<protein>
    <recommendedName>
        <fullName evidence="4">Sensor of ECF-type sigma factor</fullName>
    </recommendedName>
</protein>
<dbReference type="RefSeq" id="WP_113615585.1">
    <property type="nucleotide sequence ID" value="NZ_QFFJ01000001.1"/>
</dbReference>
<evidence type="ECO:0000256" key="1">
    <source>
        <dbReference type="SAM" id="MobiDB-lite"/>
    </source>
</evidence>
<sequence>MKRFDFKIIWIVLLMLTGALPVSVAQQPPSDEAAEKIKALQMQYLAKKLDLSPEEAQKFWPVYQNYTHEVETLIAERHSKRQQDKVSGGDPDDIARRNMDNDLGYEKKMFDIRSRYTNEFQRVLPARKAGAVFKSEREFRTIMINHLNNQRLNRMNQGANFRRRQ</sequence>
<feature type="region of interest" description="Disordered" evidence="1">
    <location>
        <begin position="77"/>
        <end position="98"/>
    </location>
</feature>
<reference evidence="2 3" key="1">
    <citation type="submission" date="2018-05" db="EMBL/GenBank/DDBJ databases">
        <title>Chitinophaga sp. K3CV102501T nov., isolated from isolated from a monsoon evergreen broad-leaved forest soil.</title>
        <authorList>
            <person name="Lv Y."/>
        </authorList>
    </citation>
    <scope>NUCLEOTIDE SEQUENCE [LARGE SCALE GENOMIC DNA]</scope>
    <source>
        <strain evidence="2 3">GDMCC 1.1325</strain>
    </source>
</reference>